<feature type="region of interest" description="Disordered" evidence="5">
    <location>
        <begin position="457"/>
        <end position="522"/>
    </location>
</feature>
<dbReference type="SUPFAM" id="SSF54106">
    <property type="entry name" value="LysM domain"/>
    <property type="match status" value="1"/>
</dbReference>
<feature type="region of interest" description="Disordered" evidence="5">
    <location>
        <begin position="734"/>
        <end position="784"/>
    </location>
</feature>
<feature type="compositionally biased region" description="Low complexity" evidence="5">
    <location>
        <begin position="968"/>
        <end position="982"/>
    </location>
</feature>
<dbReference type="InterPro" id="IPR036779">
    <property type="entry name" value="LysM_dom_sf"/>
</dbReference>
<dbReference type="Pfam" id="PF01476">
    <property type="entry name" value="LysM"/>
    <property type="match status" value="1"/>
</dbReference>
<feature type="region of interest" description="Disordered" evidence="5">
    <location>
        <begin position="373"/>
        <end position="404"/>
    </location>
</feature>
<evidence type="ECO:0000259" key="7">
    <source>
        <dbReference type="PROSITE" id="PS51886"/>
    </source>
</evidence>
<feature type="domain" description="TLDc" evidence="7">
    <location>
        <begin position="1280"/>
        <end position="1441"/>
    </location>
</feature>
<dbReference type="PANTHER" id="PTHR23354">
    <property type="entry name" value="NUCLEOLAR PROTEIN 7/ESTROGEN RECEPTOR COACTIVATOR-RELATED"/>
    <property type="match status" value="1"/>
</dbReference>
<feature type="region of interest" description="Disordered" evidence="5">
    <location>
        <begin position="74"/>
        <end position="101"/>
    </location>
</feature>
<feature type="region of interest" description="Disordered" evidence="5">
    <location>
        <begin position="255"/>
        <end position="328"/>
    </location>
</feature>
<evidence type="ECO:0000313" key="8">
    <source>
        <dbReference type="EMBL" id="KAI9556880.1"/>
    </source>
</evidence>
<comment type="subcellular location">
    <subcellularLocation>
        <location evidence="1">Mitochondrion</location>
    </subcellularLocation>
</comment>
<dbReference type="GO" id="GO:0005634">
    <property type="term" value="C:nucleus"/>
    <property type="evidence" value="ECO:0007669"/>
    <property type="project" value="TreeGrafter"/>
</dbReference>
<evidence type="ECO:0000256" key="5">
    <source>
        <dbReference type="SAM" id="MobiDB-lite"/>
    </source>
</evidence>
<evidence type="ECO:0000256" key="1">
    <source>
        <dbReference type="ARBA" id="ARBA00004173"/>
    </source>
</evidence>
<evidence type="ECO:0000259" key="6">
    <source>
        <dbReference type="PROSITE" id="PS51782"/>
    </source>
</evidence>
<name>A0AAD5L7S8_9CRUS</name>
<feature type="region of interest" description="Disordered" evidence="5">
    <location>
        <begin position="39"/>
        <end position="59"/>
    </location>
</feature>
<dbReference type="SMART" id="SM00257">
    <property type="entry name" value="LysM"/>
    <property type="match status" value="1"/>
</dbReference>
<accession>A0AAD5L7S8</accession>
<dbReference type="Proteomes" id="UP000820818">
    <property type="component" value="Linkage Group LG6"/>
</dbReference>
<dbReference type="InterPro" id="IPR018392">
    <property type="entry name" value="LysM"/>
</dbReference>
<reference evidence="8 9" key="1">
    <citation type="submission" date="2022-05" db="EMBL/GenBank/DDBJ databases">
        <title>A multi-omics perspective on studying reproductive biology in Daphnia sinensis.</title>
        <authorList>
            <person name="Jia J."/>
        </authorList>
    </citation>
    <scope>NUCLEOTIDE SEQUENCE [LARGE SCALE GENOMIC DNA]</scope>
    <source>
        <strain evidence="8 9">WSL</strain>
    </source>
</reference>
<feature type="region of interest" description="Disordered" evidence="5">
    <location>
        <begin position="1"/>
        <end position="26"/>
    </location>
</feature>
<dbReference type="SMART" id="SM00584">
    <property type="entry name" value="TLDc"/>
    <property type="match status" value="1"/>
</dbReference>
<dbReference type="PROSITE" id="PS51886">
    <property type="entry name" value="TLDC"/>
    <property type="match status" value="1"/>
</dbReference>
<feature type="compositionally biased region" description="Low complexity" evidence="5">
    <location>
        <begin position="489"/>
        <end position="501"/>
    </location>
</feature>
<dbReference type="GO" id="GO:0006979">
    <property type="term" value="P:response to oxidative stress"/>
    <property type="evidence" value="ECO:0007669"/>
    <property type="project" value="TreeGrafter"/>
</dbReference>
<feature type="compositionally biased region" description="Basic residues" evidence="5">
    <location>
        <begin position="164"/>
        <end position="173"/>
    </location>
</feature>
<evidence type="ECO:0000256" key="2">
    <source>
        <dbReference type="ARBA" id="ARBA00009540"/>
    </source>
</evidence>
<keyword evidence="3" id="KW-0496">Mitochondrion</keyword>
<feature type="compositionally biased region" description="Polar residues" evidence="5">
    <location>
        <begin position="302"/>
        <end position="316"/>
    </location>
</feature>
<keyword evidence="9" id="KW-1185">Reference proteome</keyword>
<dbReference type="InterPro" id="IPR006571">
    <property type="entry name" value="TLDc_dom"/>
</dbReference>
<dbReference type="CDD" id="cd00118">
    <property type="entry name" value="LysM"/>
    <property type="match status" value="1"/>
</dbReference>
<feature type="compositionally biased region" description="Basic residues" evidence="5">
    <location>
        <begin position="1202"/>
        <end position="1211"/>
    </location>
</feature>
<feature type="region of interest" description="Disordered" evidence="5">
    <location>
        <begin position="1197"/>
        <end position="1235"/>
    </location>
</feature>
<feature type="region of interest" description="Disordered" evidence="5">
    <location>
        <begin position="136"/>
        <end position="188"/>
    </location>
</feature>
<dbReference type="Gene3D" id="3.10.350.10">
    <property type="entry name" value="LysM domain"/>
    <property type="match status" value="1"/>
</dbReference>
<feature type="region of interest" description="Disordered" evidence="5">
    <location>
        <begin position="1055"/>
        <end position="1082"/>
    </location>
</feature>
<dbReference type="GO" id="GO:0005739">
    <property type="term" value="C:mitochondrion"/>
    <property type="evidence" value="ECO:0007669"/>
    <property type="project" value="UniProtKB-SubCell"/>
</dbReference>
<feature type="region of interest" description="Disordered" evidence="5">
    <location>
        <begin position="918"/>
        <end position="987"/>
    </location>
</feature>
<protein>
    <recommendedName>
        <fullName evidence="4">Oxidation resistance protein 1</fullName>
    </recommendedName>
</protein>
<dbReference type="Pfam" id="PF07534">
    <property type="entry name" value="TLD"/>
    <property type="match status" value="1"/>
</dbReference>
<feature type="compositionally biased region" description="Low complexity" evidence="5">
    <location>
        <begin position="1059"/>
        <end position="1079"/>
    </location>
</feature>
<sequence>MASAPSAGGMRAEKMSQQRRRFSLQTSVNFINKMGRKWSIGSQHSGQSSRSSSCTGSLSNLSDHYVAERQFKFGGHSGERAGRSRWRKPAPASAHGSEEELNRRFADFDTYFGGFDDGPASPAGRPGPIPIILLQSADEDKEDNQQGGRQRSRSETRPPSHFSRLLKFHRRRPSQTENSPSPTSVTQSMEFPMPYERRGSFQSLSTLGVATPVLKCSLEQLPEGVQVHHATRTCSPSPEPLNGPSLSVHVNQTEEMMQPDKLGFNKSTFRDRSATFSSTDGLDRRRPSSSELSRPLQRERSVSFSATQAGSPSASRTPADDRTKKRRSLGYLFWPPSGLFSRSRTKSRSVDQSLAAAFDVDVIGGLSRLAGSALGSSTDSGGGGRAGSPIGERRSSASGGSNSRLTEDTLAYTVQSNDTLTSLAARFDTTPSELVAINKLHSRLIFPGQVLLVPRKDGDASRGAGADSDGAGTSAAAAGESGPVGAHMSLNVSIRSSSSTSHTNINEIGRDSNGGYASPTSERPIEHAFLDSLRPPGSPRFNRVDLSFTSPNSGAAGQTGACASDLANIEREINNEDVLTQMDEEAERLRDRSAYEKFLKIHVRHITDGQGVVAGVLLVTPNTVMFDPNVSDTLVIEHGAEAYGVIAPMEFVVNAALYPDIAHMRLADSKGQPDQPITDPIYFPTNCPLHRKYALLKERAHLKDKETSSDPLAVELDPAAGILAIAGDIQRRWSEGEDSARGDDSRATAQGDALADSAASSVPATLQPVRNEEASKTRTSSISNDSVDGAVVTVTSKPVCPIIPPPSVVEAAHQSGHVIRLHVKNETLVPASVTDVPAGGPRKEELDLVDKSSLSSDNSLVSGMRIASSMDKTPSGERDDELCISEELNVTDDDDKDEAFHSSTGSAYEQAINEAMMDDSECRPRHSSTGTTSAMGPHQSGAARSRAMHSSFHRQPRHASGSEPIATSRPQSSSPAPIASSPETRGQRMLKRLSYPLVWMGESLTADSKENSPVLVADKDPNAESVFSKVFSRRLSTENSLKLDSRLVPNLFRGKDQGHQQQQQQQHNASGQSSSGGAQPKLGYRSMVSVDDVPELFASLDKLIPKPAQPCDAPPLYLRLRMGKPLNRKGAMTTPIMSYGKKKMKPEYWFSIPRDKADSLCRFFLLWSPDVYGEPGDAECVAKRGFELITEDLEWEEPSPVRRQKPGKKSKGLSGGKTRSGEHDVTEDEDDPHGVASDLAKESWEIVSLNEEVRRALYGSERLSALDLDSYLPDLIGPTEVLTDEYRKQLAKHLPARVEGYPWTLVFSTSQNGFSLNSLYRKMIGIDSPILLVIEDTQGNVFGAITSCEIRVSESFYGTGESLLFAINPKMQIYPWSGDNSYFIQGNNESLAIGAGDGRFGLWLDGDLNQGRSQTCKTFGNDPLSPDEDFWVKTLECWAFM</sequence>
<gene>
    <name evidence="8" type="ORF">GHT06_016672</name>
</gene>
<evidence type="ECO:0000256" key="4">
    <source>
        <dbReference type="ARBA" id="ARBA00040604"/>
    </source>
</evidence>
<comment type="similarity">
    <text evidence="2">Belongs to the OXR1 family.</text>
</comment>
<evidence type="ECO:0000313" key="9">
    <source>
        <dbReference type="Proteomes" id="UP000820818"/>
    </source>
</evidence>
<feature type="domain" description="LysM" evidence="6">
    <location>
        <begin position="410"/>
        <end position="453"/>
    </location>
</feature>
<organism evidence="8 9">
    <name type="scientific">Daphnia sinensis</name>
    <dbReference type="NCBI Taxonomy" id="1820382"/>
    <lineage>
        <taxon>Eukaryota</taxon>
        <taxon>Metazoa</taxon>
        <taxon>Ecdysozoa</taxon>
        <taxon>Arthropoda</taxon>
        <taxon>Crustacea</taxon>
        <taxon>Branchiopoda</taxon>
        <taxon>Diplostraca</taxon>
        <taxon>Cladocera</taxon>
        <taxon>Anomopoda</taxon>
        <taxon>Daphniidae</taxon>
        <taxon>Daphnia</taxon>
        <taxon>Daphnia similis group</taxon>
    </lineage>
</organism>
<dbReference type="PANTHER" id="PTHR23354:SF62">
    <property type="entry name" value="MUSTARD, ISOFORM V"/>
    <property type="match status" value="1"/>
</dbReference>
<feature type="compositionally biased region" description="Low complexity" evidence="5">
    <location>
        <begin position="461"/>
        <end position="481"/>
    </location>
</feature>
<feature type="compositionally biased region" description="Basic and acidic residues" evidence="5">
    <location>
        <begin position="734"/>
        <end position="746"/>
    </location>
</feature>
<proteinExistence type="inferred from homology"/>
<evidence type="ECO:0000256" key="3">
    <source>
        <dbReference type="ARBA" id="ARBA00023128"/>
    </source>
</evidence>
<feature type="compositionally biased region" description="Polar residues" evidence="5">
    <location>
        <begin position="175"/>
        <end position="188"/>
    </location>
</feature>
<dbReference type="PROSITE" id="PS51782">
    <property type="entry name" value="LYSM"/>
    <property type="match status" value="1"/>
</dbReference>
<dbReference type="EMBL" id="WJBH02000006">
    <property type="protein sequence ID" value="KAI9556880.1"/>
    <property type="molecule type" value="Genomic_DNA"/>
</dbReference>
<comment type="caution">
    <text evidence="8">The sequence shown here is derived from an EMBL/GenBank/DDBJ whole genome shotgun (WGS) entry which is preliminary data.</text>
</comment>